<dbReference type="PANTHER" id="PTHR34939:SF1">
    <property type="entry name" value="PHOTOSYSTEM I REACTION CENTER SUBUNIT III, CHLOROPLASTIC"/>
    <property type="match status" value="1"/>
</dbReference>
<evidence type="ECO:0000256" key="2">
    <source>
        <dbReference type="ARBA" id="ARBA00022531"/>
    </source>
</evidence>
<proteinExistence type="inferred from homology"/>
<dbReference type="AlphaFoldDB" id="A0AAE0G2U5"/>
<keyword evidence="2 4" id="KW-0602">Photosynthesis</keyword>
<dbReference type="Gene3D" id="1.10.8.110">
    <property type="entry name" value="Photosystem I PsaF, reaction centre subunit III"/>
    <property type="match status" value="1"/>
</dbReference>
<keyword evidence="6" id="KW-1185">Reference proteome</keyword>
<keyword evidence="4" id="KW-0934">Plastid</keyword>
<dbReference type="GO" id="GO:0015979">
    <property type="term" value="P:photosynthesis"/>
    <property type="evidence" value="ECO:0007669"/>
    <property type="project" value="UniProtKB-UniRule"/>
</dbReference>
<keyword evidence="4" id="KW-0150">Chloroplast</keyword>
<comment type="similarity">
    <text evidence="1 4">Belongs to the PsaF family.</text>
</comment>
<dbReference type="SUPFAM" id="SSF81536">
    <property type="entry name" value="Subunit III of photosystem I reaction centre, PsaF"/>
    <property type="match status" value="1"/>
</dbReference>
<dbReference type="Pfam" id="PF02507">
    <property type="entry name" value="PSI_PsaF"/>
    <property type="match status" value="1"/>
</dbReference>
<reference evidence="5 6" key="1">
    <citation type="journal article" date="2015" name="Genome Biol. Evol.">
        <title>Comparative Genomics of a Bacterivorous Green Alga Reveals Evolutionary Causalities and Consequences of Phago-Mixotrophic Mode of Nutrition.</title>
        <authorList>
            <person name="Burns J.A."/>
            <person name="Paasch A."/>
            <person name="Narechania A."/>
            <person name="Kim E."/>
        </authorList>
    </citation>
    <scope>NUCLEOTIDE SEQUENCE [LARGE SCALE GENOMIC DNA]</scope>
    <source>
        <strain evidence="5 6">PLY_AMNH</strain>
    </source>
</reference>
<evidence type="ECO:0000256" key="3">
    <source>
        <dbReference type="ARBA" id="ARBA00022836"/>
    </source>
</evidence>
<dbReference type="GO" id="GO:0009538">
    <property type="term" value="C:photosystem I reaction center"/>
    <property type="evidence" value="ECO:0007669"/>
    <property type="project" value="UniProtKB-UniRule"/>
</dbReference>
<protein>
    <recommendedName>
        <fullName evidence="4">Photosystem I reaction center subunit III</fullName>
    </recommendedName>
    <alternativeName>
        <fullName evidence="4">PSI-F</fullName>
    </alternativeName>
</protein>
<comment type="caution">
    <text evidence="5">The sequence shown here is derived from an EMBL/GenBank/DDBJ whole genome shotgun (WGS) entry which is preliminary data.</text>
</comment>
<dbReference type="InterPro" id="IPR003666">
    <property type="entry name" value="PSI_PsaF"/>
</dbReference>
<accession>A0AAE0G2U5</accession>
<gene>
    <name evidence="5" type="ORF">CYMTET_21087</name>
</gene>
<evidence type="ECO:0000256" key="4">
    <source>
        <dbReference type="RuleBase" id="RU368107"/>
    </source>
</evidence>
<evidence type="ECO:0000256" key="1">
    <source>
        <dbReference type="ARBA" id="ARBA00008386"/>
    </source>
</evidence>
<dbReference type="PANTHER" id="PTHR34939">
    <property type="entry name" value="PHOTOSYSTEM I REACTION CENTER SUBUNIT III, CHLOROPLASTIC"/>
    <property type="match status" value="1"/>
</dbReference>
<comment type="subcellular location">
    <subcellularLocation>
        <location evidence="4">Plastid</location>
        <location evidence="4">Chloroplast thylakoid lumen</location>
    </subcellularLocation>
</comment>
<keyword evidence="4" id="KW-0793">Thylakoid</keyword>
<dbReference type="GO" id="GO:0009543">
    <property type="term" value="C:chloroplast thylakoid lumen"/>
    <property type="evidence" value="ECO:0007669"/>
    <property type="project" value="UniProtKB-SubCell"/>
</dbReference>
<organism evidence="5 6">
    <name type="scientific">Cymbomonas tetramitiformis</name>
    <dbReference type="NCBI Taxonomy" id="36881"/>
    <lineage>
        <taxon>Eukaryota</taxon>
        <taxon>Viridiplantae</taxon>
        <taxon>Chlorophyta</taxon>
        <taxon>Pyramimonadophyceae</taxon>
        <taxon>Pyramimonadales</taxon>
        <taxon>Pyramimonadaceae</taxon>
        <taxon>Cymbomonas</taxon>
    </lineage>
</organism>
<dbReference type="InterPro" id="IPR036577">
    <property type="entry name" value="PSI_PsaF_sf"/>
</dbReference>
<evidence type="ECO:0000313" key="6">
    <source>
        <dbReference type="Proteomes" id="UP001190700"/>
    </source>
</evidence>
<dbReference type="GO" id="GO:0009535">
    <property type="term" value="C:chloroplast thylakoid membrane"/>
    <property type="evidence" value="ECO:0007669"/>
    <property type="project" value="TreeGrafter"/>
</dbReference>
<keyword evidence="3 4" id="KW-0603">Photosystem I</keyword>
<name>A0AAE0G2U5_9CHLO</name>
<sequence>MAFTMSAKAPVACKNLSSKGSFNPLKIQAARPVPKAARVEATCSADLPKKVVSGLAAAAIAASVPLAAPQEALADVAGLTPCSESKAYRKKEKQELKALKRRLKQYDPESAPALALEATIAKTEQRFDNYASYGLLCGADGLPHLIVDGDLNHLGEFVIPGIGFLYVAGWIGYAGRDYLLSNKGLKKPTQAEIIIDVPKALPIMFRAGAWPLMAFNELKNGTLTESKENITVSPR</sequence>
<dbReference type="Proteomes" id="UP001190700">
    <property type="component" value="Unassembled WGS sequence"/>
</dbReference>
<evidence type="ECO:0000313" key="5">
    <source>
        <dbReference type="EMBL" id="KAK3270519.1"/>
    </source>
</evidence>
<dbReference type="FunFam" id="1.10.8.110:FF:000001">
    <property type="entry name" value="Photosystem I reaction center subunit III"/>
    <property type="match status" value="1"/>
</dbReference>
<dbReference type="EMBL" id="LGRX02010348">
    <property type="protein sequence ID" value="KAK3270519.1"/>
    <property type="molecule type" value="Genomic_DNA"/>
</dbReference>
<comment type="function">
    <text evidence="4">Participates in efficiency of electron transfer from plastocyanin to P700 (or cytochrome c553 in algae and cyanobacteria). This plastocyanin-docking protein contributes to the specific association of plastocyanin to PSI.</text>
</comment>